<proteinExistence type="predicted"/>
<feature type="region of interest" description="Disordered" evidence="1">
    <location>
        <begin position="97"/>
        <end position="164"/>
    </location>
</feature>
<feature type="compositionally biased region" description="Acidic residues" evidence="1">
    <location>
        <begin position="233"/>
        <end position="248"/>
    </location>
</feature>
<feature type="region of interest" description="Disordered" evidence="1">
    <location>
        <begin position="226"/>
        <end position="252"/>
    </location>
</feature>
<dbReference type="AlphaFoldDB" id="A0AAW1F0V1"/>
<keyword evidence="3" id="KW-1185">Reference proteome</keyword>
<dbReference type="EMBL" id="JBCEZU010000112">
    <property type="protein sequence ID" value="KAK9528226.1"/>
    <property type="molecule type" value="Genomic_DNA"/>
</dbReference>
<evidence type="ECO:0000313" key="3">
    <source>
        <dbReference type="Proteomes" id="UP001488805"/>
    </source>
</evidence>
<comment type="caution">
    <text evidence="2">The sequence shown here is derived from an EMBL/GenBank/DDBJ whole genome shotgun (WGS) entry which is preliminary data.</text>
</comment>
<evidence type="ECO:0000313" key="2">
    <source>
        <dbReference type="EMBL" id="KAK9528226.1"/>
    </source>
</evidence>
<dbReference type="Proteomes" id="UP001488805">
    <property type="component" value="Unassembled WGS sequence"/>
</dbReference>
<evidence type="ECO:0000256" key="1">
    <source>
        <dbReference type="SAM" id="MobiDB-lite"/>
    </source>
</evidence>
<feature type="compositionally biased region" description="Low complexity" evidence="1">
    <location>
        <begin position="97"/>
        <end position="128"/>
    </location>
</feature>
<feature type="compositionally biased region" description="Basic and acidic residues" evidence="1">
    <location>
        <begin position="412"/>
        <end position="423"/>
    </location>
</feature>
<name>A0AAW1F0V1_ZOAVI</name>
<feature type="compositionally biased region" description="Polar residues" evidence="1">
    <location>
        <begin position="317"/>
        <end position="337"/>
    </location>
</feature>
<reference evidence="2 3" key="1">
    <citation type="journal article" date="2024" name="Genome Biol. Evol.">
        <title>Chromosome-level genome assembly of the viviparous eelpout Zoarces viviparus.</title>
        <authorList>
            <person name="Fuhrmann N."/>
            <person name="Brasseur M.V."/>
            <person name="Bakowski C.E."/>
            <person name="Podsiadlowski L."/>
            <person name="Prost S."/>
            <person name="Krehenwinkel H."/>
            <person name="Mayer C."/>
        </authorList>
    </citation>
    <scope>NUCLEOTIDE SEQUENCE [LARGE SCALE GENOMIC DNA]</scope>
    <source>
        <strain evidence="2">NO-MEL_2022_Ind0_liver</strain>
    </source>
</reference>
<sequence length="478" mass="49558">MSSLSNQQPGSPFSEYSELCKVPSLTPTVPAQSWDWQPPMDMGNPRGLVVGGGTLASTGLTDEDKLCFFEQTGRGSVDAELKVPSRVGGISGSASLGNASLGSTGESPDSPLYSSPSPSPASPGRLPSALGCGGTSRVSLPPVPGSPARRMELSSPTSAMPPHSMGASLMEASPPEPWVNSILAESSPKVAMPQVAPNYCAIGVVNDNHLERADEVVAGAGAALGAQQLSEDSSGDNSEEEEIEEELEPCFMGRAEQQRKAMRRAMSECSHLSVPTSLELPDKYPGGDGAGLDELASPMGGPRRSPHSMKRSLTVAEDQSQTPQRTLSAAGATQNDLRQAPPEPRLCLSPFPLPKDCNAGFPLSPLETPFEGFKMEKDPGGIVLSVPLSPKGFGGMDSRFLLQVDSDSEGETGCKSDTAKDAKFGGNGADTKLNTGAGVDFGAGNKSTWDIGGDLASVDYTSLGLNSSTNPFITGDGR</sequence>
<feature type="region of interest" description="Disordered" evidence="1">
    <location>
        <begin position="276"/>
        <end position="348"/>
    </location>
</feature>
<feature type="region of interest" description="Disordered" evidence="1">
    <location>
        <begin position="407"/>
        <end position="429"/>
    </location>
</feature>
<gene>
    <name evidence="2" type="ORF">VZT92_014709</name>
</gene>
<organism evidence="2 3">
    <name type="scientific">Zoarces viviparus</name>
    <name type="common">Viviparous eelpout</name>
    <name type="synonym">Blennius viviparus</name>
    <dbReference type="NCBI Taxonomy" id="48416"/>
    <lineage>
        <taxon>Eukaryota</taxon>
        <taxon>Metazoa</taxon>
        <taxon>Chordata</taxon>
        <taxon>Craniata</taxon>
        <taxon>Vertebrata</taxon>
        <taxon>Euteleostomi</taxon>
        <taxon>Actinopterygii</taxon>
        <taxon>Neopterygii</taxon>
        <taxon>Teleostei</taxon>
        <taxon>Neoteleostei</taxon>
        <taxon>Acanthomorphata</taxon>
        <taxon>Eupercaria</taxon>
        <taxon>Perciformes</taxon>
        <taxon>Cottioidei</taxon>
        <taxon>Zoarcales</taxon>
        <taxon>Zoarcidae</taxon>
        <taxon>Zoarcinae</taxon>
        <taxon>Zoarces</taxon>
    </lineage>
</organism>
<protein>
    <submittedName>
        <fullName evidence="2">Uncharacterized protein</fullName>
    </submittedName>
</protein>
<accession>A0AAW1F0V1</accession>